<dbReference type="Proteomes" id="UP000002899">
    <property type="component" value="Chromosome IV"/>
</dbReference>
<keyword evidence="1" id="KW-1133">Transmembrane helix</keyword>
<feature type="transmembrane region" description="Helical" evidence="1">
    <location>
        <begin position="118"/>
        <end position="138"/>
    </location>
</feature>
<organism evidence="2 3">
    <name type="scientific">Babesia microti (strain RI)</name>
    <dbReference type="NCBI Taxonomy" id="1133968"/>
    <lineage>
        <taxon>Eukaryota</taxon>
        <taxon>Sar</taxon>
        <taxon>Alveolata</taxon>
        <taxon>Apicomplexa</taxon>
        <taxon>Aconoidasida</taxon>
        <taxon>Piroplasmida</taxon>
        <taxon>Babesiidae</taxon>
        <taxon>Babesia</taxon>
    </lineage>
</organism>
<feature type="transmembrane region" description="Helical" evidence="1">
    <location>
        <begin position="279"/>
        <end position="298"/>
    </location>
</feature>
<keyword evidence="1" id="KW-0472">Membrane</keyword>
<proteinExistence type="predicted"/>
<sequence length="405" mass="46280">MQSRFDEELEYPGSSLGSRLGSFERLKMDNYGKGNNYKANPFGFENKSYVETLIHKNFKHLELTKSYELSDYFIISSLGILATFVYEIMALFRIFTLIHTDDIPTFGLLNNVRSFELFFSASAVLSIAFISLMYYGLYKFITAKWIKMCKFVSKLAGETFINHTKNCVLEKVSQDCRDQDKFRKFGKQFATALDYAIKEFEPDRTELSECSKYVWNKSKCSLCKLQMQCVVMPICAVTIAQSLIGAYVYYIAMYYRRVPLGHPTLITKFRWFAAVQYEGLLWISLQCTISLIAIFIVYKHNKKMPQIIEEQADTALGNANYFANILVNRIWDDKSSILNGNDTKIVGLESMGVCNLLGCGSICNGNSSDKGKNCETLSNSTCVYPTSNDYNLTSVNDLHEYIRQV</sequence>
<protein>
    <submittedName>
        <fullName evidence="2">Uncharacterized protein</fullName>
    </submittedName>
</protein>
<dbReference type="VEuPathDB" id="PiroplasmaDB:BmR1_04g04970"/>
<dbReference type="EMBL" id="LN871599">
    <property type="protein sequence ID" value="SIO73500.1"/>
    <property type="molecule type" value="Genomic_DNA"/>
</dbReference>
<dbReference type="GeneID" id="24425639"/>
<dbReference type="KEGG" id="bmic:BmR1_04g04970"/>
<dbReference type="RefSeq" id="XP_012649601.2">
    <property type="nucleotide sequence ID" value="XM_012794147.2"/>
</dbReference>
<evidence type="ECO:0000313" key="2">
    <source>
        <dbReference type="EMBL" id="SIO73500.1"/>
    </source>
</evidence>
<reference evidence="2 3" key="1">
    <citation type="journal article" date="2012" name="Nucleic Acids Res.">
        <title>Sequencing of the smallest Apicomplexan genome from the human pathogen Babesia microti.</title>
        <authorList>
            <person name="Cornillot E."/>
            <person name="Hadj-Kaddour K."/>
            <person name="Dassouli A."/>
            <person name="Noel B."/>
            <person name="Ranwez V."/>
            <person name="Vacherie B."/>
            <person name="Augagneur Y."/>
            <person name="Bres V."/>
            <person name="Duclos A."/>
            <person name="Randazzo S."/>
            <person name="Carcy B."/>
            <person name="Debierre-Grockiego F."/>
            <person name="Delbecq S."/>
            <person name="Moubri-Menage K."/>
            <person name="Shams-Eldin H."/>
            <person name="Usmani-Brown S."/>
            <person name="Bringaud F."/>
            <person name="Wincker P."/>
            <person name="Vivares C.P."/>
            <person name="Schwarz R.T."/>
            <person name="Schetters T.P."/>
            <person name="Krause P.J."/>
            <person name="Gorenflot A."/>
            <person name="Berry V."/>
            <person name="Barbe V."/>
            <person name="Ben Mamoun C."/>
        </authorList>
    </citation>
    <scope>NUCLEOTIDE SEQUENCE [LARGE SCALE GENOMIC DNA]</scope>
    <source>
        <strain evidence="2 3">RI</strain>
    </source>
</reference>
<keyword evidence="3" id="KW-1185">Reference proteome</keyword>
<evidence type="ECO:0000313" key="3">
    <source>
        <dbReference type="Proteomes" id="UP000002899"/>
    </source>
</evidence>
<keyword evidence="1" id="KW-0812">Transmembrane</keyword>
<feature type="transmembrane region" description="Helical" evidence="1">
    <location>
        <begin position="72"/>
        <end position="98"/>
    </location>
</feature>
<evidence type="ECO:0000256" key="1">
    <source>
        <dbReference type="SAM" id="Phobius"/>
    </source>
</evidence>
<accession>A0A1N6LX94</accession>
<reference evidence="2 3" key="3">
    <citation type="journal article" date="2016" name="Sci. Rep.">
        <title>Genome-wide diversity and gene expression profiling of Babesia microti isolates identify polymorphic genes that mediate host-pathogen interactions.</title>
        <authorList>
            <person name="Silva J.C."/>
            <person name="Cornillot E."/>
            <person name="McCracken C."/>
            <person name="Usmani-Brown S."/>
            <person name="Dwivedi A."/>
            <person name="Ifeonu O.O."/>
            <person name="Crabtree J."/>
            <person name="Gotia H.T."/>
            <person name="Virji A.Z."/>
            <person name="Reynes C."/>
            <person name="Colinge J."/>
            <person name="Kumar V."/>
            <person name="Lawres L."/>
            <person name="Pazzi J.E."/>
            <person name="Pablo J.V."/>
            <person name="Hung C."/>
            <person name="Brancato J."/>
            <person name="Kumari P."/>
            <person name="Orvis J."/>
            <person name="Tretina K."/>
            <person name="Chibucos M."/>
            <person name="Ott S."/>
            <person name="Sadzewicz L."/>
            <person name="Sengamalay N."/>
            <person name="Shetty A.C."/>
            <person name="Su Q."/>
            <person name="Tallon L."/>
            <person name="Fraser C.M."/>
            <person name="Frutos R."/>
            <person name="Molina D.M."/>
            <person name="Krause P.J."/>
            <person name="Ben Mamoun C."/>
        </authorList>
    </citation>
    <scope>NUCLEOTIDE SEQUENCE [LARGE SCALE GENOMIC DNA]</scope>
    <source>
        <strain evidence="2 3">RI</strain>
    </source>
</reference>
<reference evidence="2 3" key="2">
    <citation type="journal article" date="2013" name="PLoS ONE">
        <title>Whole genome mapping and re-organization of the nuclear and mitochondrial genomes of Babesia microti isolates.</title>
        <authorList>
            <person name="Cornillot E."/>
            <person name="Dassouli A."/>
            <person name="Garg A."/>
            <person name="Pachikara N."/>
            <person name="Randazzo S."/>
            <person name="Depoix D."/>
            <person name="Carcy B."/>
            <person name="Delbecq S."/>
            <person name="Frutos R."/>
            <person name="Silva J.C."/>
            <person name="Sutton R."/>
            <person name="Krause P.J."/>
            <person name="Mamoun C.B."/>
        </authorList>
    </citation>
    <scope>NUCLEOTIDE SEQUENCE [LARGE SCALE GENOMIC DNA]</scope>
    <source>
        <strain evidence="2 3">RI</strain>
    </source>
</reference>
<name>A0A1N6LX94_BABMR</name>
<feature type="transmembrane region" description="Helical" evidence="1">
    <location>
        <begin position="229"/>
        <end position="252"/>
    </location>
</feature>
<dbReference type="AlphaFoldDB" id="A0A1N6LX94"/>